<dbReference type="InterPro" id="IPR011089">
    <property type="entry name" value="GmrSD_C"/>
</dbReference>
<dbReference type="HOGENOM" id="CLU_2482008_0_0_11"/>
<proteinExistence type="predicted"/>
<sequence length="87" mass="9064">MQIDHAGALGANWRTGAAELSQQQREALGNDPLNLIAASGPANGAKSDSDAATWLPPRKGSHCSYVARQIAVKASTTCGSPRLKRPP</sequence>
<organism evidence="2 3">
    <name type="scientific">Streptomyces mutabilis</name>
    <dbReference type="NCBI Taxonomy" id="67332"/>
    <lineage>
        <taxon>Bacteria</taxon>
        <taxon>Bacillati</taxon>
        <taxon>Actinomycetota</taxon>
        <taxon>Actinomycetes</taxon>
        <taxon>Kitasatosporales</taxon>
        <taxon>Streptomycetaceae</taxon>
        <taxon>Streptomyces</taxon>
    </lineage>
</organism>
<gene>
    <name evidence="2" type="ORF">FM21_34785</name>
</gene>
<dbReference type="STRING" id="1915400.FM21_34785"/>
<evidence type="ECO:0000313" key="3">
    <source>
        <dbReference type="Proteomes" id="UP000029095"/>
    </source>
</evidence>
<comment type="caution">
    <text evidence="2">The sequence shown here is derived from an EMBL/GenBank/DDBJ whole genome shotgun (WGS) entry which is preliminary data.</text>
</comment>
<dbReference type="RefSeq" id="WP_052412510.1">
    <property type="nucleotide sequence ID" value="NZ_KN039950.1"/>
</dbReference>
<keyword evidence="3" id="KW-1185">Reference proteome</keyword>
<dbReference type="AlphaFoldDB" id="A0A086MRC2"/>
<accession>A0A086MRC2</accession>
<dbReference type="EMBL" id="JNFQ01000007">
    <property type="protein sequence ID" value="KFG71440.1"/>
    <property type="molecule type" value="Genomic_DNA"/>
</dbReference>
<protein>
    <recommendedName>
        <fullName evidence="1">GmrSD restriction endonucleases C-terminal domain-containing protein</fullName>
    </recommendedName>
</protein>
<dbReference type="Proteomes" id="UP000029095">
    <property type="component" value="Unassembled WGS sequence"/>
</dbReference>
<evidence type="ECO:0000313" key="2">
    <source>
        <dbReference type="EMBL" id="KFG71440.1"/>
    </source>
</evidence>
<evidence type="ECO:0000259" key="1">
    <source>
        <dbReference type="Pfam" id="PF07510"/>
    </source>
</evidence>
<name>A0A086MRC2_9ACTN</name>
<reference evidence="2 3" key="1">
    <citation type="submission" date="2014-05" db="EMBL/GenBank/DDBJ databases">
        <title>Complete genome sequence of the Streptomyces mutabilis TRM45540.</title>
        <authorList>
            <person name="Luo X."/>
            <person name="Zhang L."/>
        </authorList>
    </citation>
    <scope>NUCLEOTIDE SEQUENCE [LARGE SCALE GENOMIC DNA]</scope>
    <source>
        <strain evidence="2 3">TRM45540</strain>
    </source>
</reference>
<feature type="domain" description="GmrSD restriction endonucleases C-terminal" evidence="1">
    <location>
        <begin position="3"/>
        <end position="74"/>
    </location>
</feature>
<dbReference type="Pfam" id="PF07510">
    <property type="entry name" value="GmrSD_C"/>
    <property type="match status" value="1"/>
</dbReference>